<reference evidence="14" key="1">
    <citation type="journal article" date="2023" name="G3 (Bethesda)">
        <title>A reference genome for the long-term kleptoplast-retaining sea slug Elysia crispata morphotype clarki.</title>
        <authorList>
            <person name="Eastman K.E."/>
            <person name="Pendleton A.L."/>
            <person name="Shaikh M.A."/>
            <person name="Suttiyut T."/>
            <person name="Ogas R."/>
            <person name="Tomko P."/>
            <person name="Gavelis G."/>
            <person name="Widhalm J.R."/>
            <person name="Wisecaver J.H."/>
        </authorList>
    </citation>
    <scope>NUCLEOTIDE SEQUENCE</scope>
    <source>
        <strain evidence="14">ECLA1</strain>
    </source>
</reference>
<dbReference type="InterPro" id="IPR001263">
    <property type="entry name" value="PI3K_accessory_dom"/>
</dbReference>
<dbReference type="InterPro" id="IPR018936">
    <property type="entry name" value="PI3/4_kinase_CS"/>
</dbReference>
<evidence type="ECO:0000256" key="5">
    <source>
        <dbReference type="ARBA" id="ARBA00022840"/>
    </source>
</evidence>
<dbReference type="Gene3D" id="1.25.40.70">
    <property type="entry name" value="Phosphatidylinositol 3-kinase, accessory domain (PIK)"/>
    <property type="match status" value="1"/>
</dbReference>
<dbReference type="FunFam" id="1.10.1070.11:FF:000001">
    <property type="entry name" value="Phosphatidylinositol 4,5-bisphosphate 3-kinase catalytic subunit"/>
    <property type="match status" value="1"/>
</dbReference>
<dbReference type="CDD" id="cd04012">
    <property type="entry name" value="C2A_PI3K_class_II"/>
    <property type="match status" value="1"/>
</dbReference>
<dbReference type="SUPFAM" id="SSF54236">
    <property type="entry name" value="Ubiquitin-like"/>
    <property type="match status" value="1"/>
</dbReference>
<evidence type="ECO:0000256" key="1">
    <source>
        <dbReference type="ARBA" id="ARBA00012073"/>
    </source>
</evidence>
<dbReference type="PROSITE" id="PS00916">
    <property type="entry name" value="PI3_4_KINASE_2"/>
    <property type="match status" value="1"/>
</dbReference>
<feature type="domain" description="PI3K-RBD" evidence="12">
    <location>
        <begin position="587"/>
        <end position="675"/>
    </location>
</feature>
<dbReference type="PROSITE" id="PS51547">
    <property type="entry name" value="C2_PI3K"/>
    <property type="match status" value="1"/>
</dbReference>
<dbReference type="InterPro" id="IPR001683">
    <property type="entry name" value="PX_dom"/>
</dbReference>
<dbReference type="GO" id="GO:0005886">
    <property type="term" value="C:plasma membrane"/>
    <property type="evidence" value="ECO:0007669"/>
    <property type="project" value="TreeGrafter"/>
</dbReference>
<keyword evidence="3" id="KW-0547">Nucleotide-binding</keyword>
<evidence type="ECO:0000259" key="11">
    <source>
        <dbReference type="PROSITE" id="PS51545"/>
    </source>
</evidence>
<dbReference type="InterPro" id="IPR042236">
    <property type="entry name" value="PI3K_accessory_sf"/>
</dbReference>
<evidence type="ECO:0000256" key="7">
    <source>
        <dbReference type="PROSITE-ProRule" id="PRU00880"/>
    </source>
</evidence>
<dbReference type="SMART" id="SM00145">
    <property type="entry name" value="PI3Ka"/>
    <property type="match status" value="1"/>
</dbReference>
<dbReference type="SMART" id="SM00142">
    <property type="entry name" value="PI3K_C2"/>
    <property type="match status" value="1"/>
</dbReference>
<dbReference type="SMART" id="SM00146">
    <property type="entry name" value="PI3Kc"/>
    <property type="match status" value="1"/>
</dbReference>
<dbReference type="EC" id="2.7.1.137" evidence="1"/>
<dbReference type="GO" id="GO:0005737">
    <property type="term" value="C:cytoplasm"/>
    <property type="evidence" value="ECO:0007669"/>
    <property type="project" value="TreeGrafter"/>
</dbReference>
<dbReference type="PANTHER" id="PTHR10048">
    <property type="entry name" value="PHOSPHATIDYLINOSITOL KINASE"/>
    <property type="match status" value="1"/>
</dbReference>
<evidence type="ECO:0000256" key="2">
    <source>
        <dbReference type="ARBA" id="ARBA00022679"/>
    </source>
</evidence>
<dbReference type="InterPro" id="IPR035892">
    <property type="entry name" value="C2_domain_sf"/>
</dbReference>
<dbReference type="Gene3D" id="3.10.20.90">
    <property type="entry name" value="Phosphatidylinositol 3-kinase Catalytic Subunit, Chain A, domain 1"/>
    <property type="match status" value="1"/>
</dbReference>
<dbReference type="InterPro" id="IPR036940">
    <property type="entry name" value="PI3/4_kinase_cat_sf"/>
</dbReference>
<dbReference type="GO" id="GO:0043491">
    <property type="term" value="P:phosphatidylinositol 3-kinase/protein kinase B signal transduction"/>
    <property type="evidence" value="ECO:0007669"/>
    <property type="project" value="TreeGrafter"/>
</dbReference>
<evidence type="ECO:0000259" key="13">
    <source>
        <dbReference type="PROSITE" id="PS51547"/>
    </source>
</evidence>
<evidence type="ECO:0000313" key="14">
    <source>
        <dbReference type="EMBL" id="KAK3776166.1"/>
    </source>
</evidence>
<keyword evidence="15" id="KW-1185">Reference proteome</keyword>
<protein>
    <recommendedName>
        <fullName evidence="1">phosphatidylinositol 3-kinase</fullName>
        <ecNumber evidence="1">2.7.1.137</ecNumber>
    </recommendedName>
</protein>
<dbReference type="SMART" id="SM00312">
    <property type="entry name" value="PX"/>
    <property type="match status" value="1"/>
</dbReference>
<evidence type="ECO:0000313" key="15">
    <source>
        <dbReference type="Proteomes" id="UP001283361"/>
    </source>
</evidence>
<dbReference type="GO" id="GO:0016477">
    <property type="term" value="P:cell migration"/>
    <property type="evidence" value="ECO:0007669"/>
    <property type="project" value="TreeGrafter"/>
</dbReference>
<dbReference type="FunFam" id="3.30.1010.10:FF:000001">
    <property type="entry name" value="Phosphatidylinositol 4-phosphate 3-kinase C2 domain-containing subunit beta"/>
    <property type="match status" value="1"/>
</dbReference>
<feature type="domain" description="C2 PI3K-type" evidence="13">
    <location>
        <begin position="858"/>
        <end position="1048"/>
    </location>
</feature>
<feature type="region of interest" description="Disordered" evidence="8">
    <location>
        <begin position="484"/>
        <end position="533"/>
    </location>
</feature>
<dbReference type="FunFam" id="3.30.1520.10:FF:000006">
    <property type="entry name" value="Phosphatidylinositol 4-phosphate 3-kinase C2 domain-containing subunit alpha"/>
    <property type="match status" value="1"/>
</dbReference>
<comment type="caution">
    <text evidence="14">The sequence shown here is derived from an EMBL/GenBank/DDBJ whole genome shotgun (WGS) entry which is preliminary data.</text>
</comment>
<keyword evidence="2" id="KW-0808">Transferase</keyword>
<dbReference type="PANTHER" id="PTHR10048:SF14">
    <property type="entry name" value="LD28067P"/>
    <property type="match status" value="1"/>
</dbReference>
<dbReference type="InterPro" id="IPR000403">
    <property type="entry name" value="PI3/4_kinase_cat_dom"/>
</dbReference>
<feature type="compositionally biased region" description="Polar residues" evidence="8">
    <location>
        <begin position="82"/>
        <end position="98"/>
    </location>
</feature>
<dbReference type="InterPro" id="IPR000341">
    <property type="entry name" value="PI3K_Ras-bd_dom"/>
</dbReference>
<evidence type="ECO:0000259" key="12">
    <source>
        <dbReference type="PROSITE" id="PS51546"/>
    </source>
</evidence>
<dbReference type="InterPro" id="IPR015433">
    <property type="entry name" value="PI3/4_kinase"/>
</dbReference>
<dbReference type="GO" id="GO:0005942">
    <property type="term" value="C:phosphatidylinositol 3-kinase complex"/>
    <property type="evidence" value="ECO:0007669"/>
    <property type="project" value="TreeGrafter"/>
</dbReference>
<name>A0AAE0ZW89_9GAST</name>
<dbReference type="Gene3D" id="3.30.1010.10">
    <property type="entry name" value="Phosphatidylinositol 3-kinase Catalytic Subunit, Chain A, domain 4"/>
    <property type="match status" value="1"/>
</dbReference>
<keyword evidence="4" id="KW-0418">Kinase</keyword>
<dbReference type="PROSITE" id="PS51546">
    <property type="entry name" value="PI3K_RBD"/>
    <property type="match status" value="1"/>
</dbReference>
<keyword evidence="5" id="KW-0067">ATP-binding</keyword>
<evidence type="ECO:0000256" key="6">
    <source>
        <dbReference type="ARBA" id="ARBA00023098"/>
    </source>
</evidence>
<feature type="region of interest" description="Disordered" evidence="8">
    <location>
        <begin position="1"/>
        <end position="141"/>
    </location>
</feature>
<evidence type="ECO:0000259" key="9">
    <source>
        <dbReference type="PROSITE" id="PS50195"/>
    </source>
</evidence>
<feature type="region of interest" description="Disordered" evidence="8">
    <location>
        <begin position="949"/>
        <end position="970"/>
    </location>
</feature>
<evidence type="ECO:0000256" key="4">
    <source>
        <dbReference type="ARBA" id="ARBA00022777"/>
    </source>
</evidence>
<evidence type="ECO:0000259" key="10">
    <source>
        <dbReference type="PROSITE" id="PS50290"/>
    </source>
</evidence>
<dbReference type="InterPro" id="IPR011009">
    <property type="entry name" value="Kinase-like_dom_sf"/>
</dbReference>
<feature type="compositionally biased region" description="Basic and acidic residues" evidence="8">
    <location>
        <begin position="505"/>
        <end position="520"/>
    </location>
</feature>
<dbReference type="Pfam" id="PF00613">
    <property type="entry name" value="PI3Ka"/>
    <property type="match status" value="1"/>
</dbReference>
<evidence type="ECO:0000256" key="3">
    <source>
        <dbReference type="ARBA" id="ARBA00022741"/>
    </source>
</evidence>
<comment type="similarity">
    <text evidence="7">Belongs to the PI3/PI4-kinase family.</text>
</comment>
<sequence>MASEKGRQSPSPGLLPPPIAAPRRGRSSLGHSWSREGISSTASIPEDRTPPPIPPRPPSLKRMSIGVENQRGIGNNGMRSLGKSNSMYTPDNLGTAQAHQGDHRHSLPGDTGSSTFHPDLEGLDFSKVTSPDATEKAPTQKALYPDISHVFRGLKNSSPVPSNTQPLTHGMVPQGGSANGASQMAQTARNHMNPNHPPYHGSQASWNNQGLYGGMQVAGTSSMMSAAYPSHPSNSYVPPSASFGMNIPAFPSYQNSNITPQASGSSAALYSQNNQFNVPIIQAHNYNFSQANMFHETSAAYDSKQPAFNVSTQNQFAQTFNRSYVPSAVFPPNPNLTNSYGSDHPIAVAGFDESFVPSHAQEDGTRDLINLGFPEQEYLSLSQFDPLYSRGRKESVSVIDTNDLPCLERRDSEISFSFGEAFPNVQQKNHSPEVSGTYDSHSDEHIWTPAPDKMKQAEGFNRPIGFEAFDFVVFGHAKFGSSEEEFMNSSTGDGSKFVSPAYDAPDAKASRESSKSRKSPEIPPRPPSWIIPQGKRYEQLRKRTFIDAESESFCQMVADLKKKYQSSDETSNQGYLVNQIRECHISAIQIKVIVHTVLSSEPVIFTCDTNTLVEHVISHVLYTVCPGETQLNTNNFVLKVFDRTEYLCNDLPLAKFDYTQTCLKMDEDIVLELIKNEDVVRPFIRTRDDDLQMLYFPKEYINADGTTLSQDALGVFLDTFYHEVDSLLQHFSKADAGLYRTQGIAQTTKAICVNLARVETVEINKALALMQKNVTELLNPSSSSQHLFGTNETQDKDTQEAINVAVRCTLMEDLTFSVDQLVDAVKRLVRMYCRTFLTDFFLGSSIEIPHDHLEVVKVQDTFIVNIASAHRIPTAWKHRFDGYKIVCSLYHGTKRIIPDISTSQKPLTTGLCERIYWDEWLQFDRTFLCTLPRESRLCLMLCGVRTSATTGKAGGSTDRGDKANNAPDKGEVTEGNRIILPLGAAAVQLFNEKGYLNQGPQLVPLLMGASSDPIMPSCKTLLPDAVLLQLSLPDFERTIFFPEPLNSPESPSRSFDDLTPGIRSLVQNVMEKESCATLDGEELEMLWTHRHYMRDHPHLLPRILQAAHSWDWATLSEIYSLLRCWKPLYPMQAFELLLPQFPDLRVRQFAADSLNKIPTDDLVDFLPQMIQGLKFESYHNSPLAKLLLEQACKSPRFAHQFFWLLKGVAAQDVTFKRRYELLFVALACVAGDALYQELHKQEELVKLVSSLAEQVKDAKDKDSTLRRGIEPLHDMLEEKGRLLLPYNPSMEVVGLDVKSCSYFTSNAFPLKLVFKNSNPKADAHYVIYKVGDDLRQDMLTMQMVRIMESLWLQQGLDLKMITFACLATGPKKGIIELITESETLRKIQVFGGVTGSFKDRPIKEWLQKHNPTELEFKKAVENFTASCAGYCVATYVLGVGDRHNDNIMLKQSGHMFHIDFGKFLGDSQMFGNFKRDRVPFVLTSDMAYVINDGGKQGHRFQHFVDLCCQAFNILRRHADLFRSLFILMARSGIPGVTERAVQYVQNALLPGQSEAQATATFTRMIEESMKSVFTQFNFFLHNLAQMKFSSHQEGTLLSFVSKAYNMESDGKIASVELEGYQKRYTPDKHYIFIVKVEREGQKVPTYIFRQFQEFVEFRDKLNEQFPLVTWPNFSTRVVIGRSNIQPVAESRKLEIGHFLSYLWQKAPEISQCELVHTFFHPLLRDEQEAEKVKPFRPKIGTRVPTNPNTSSGNHGIQGEIKLSIQFKKDALQVMVNHVRGL</sequence>
<evidence type="ECO:0000256" key="8">
    <source>
        <dbReference type="SAM" id="MobiDB-lite"/>
    </source>
</evidence>
<dbReference type="Gene3D" id="2.60.40.150">
    <property type="entry name" value="C2 domain"/>
    <property type="match status" value="1"/>
</dbReference>
<dbReference type="SUPFAM" id="SSF48371">
    <property type="entry name" value="ARM repeat"/>
    <property type="match status" value="1"/>
</dbReference>
<dbReference type="Gene3D" id="3.30.1520.10">
    <property type="entry name" value="Phox-like domain"/>
    <property type="match status" value="1"/>
</dbReference>
<feature type="domain" description="PX" evidence="9">
    <location>
        <begin position="1610"/>
        <end position="1726"/>
    </location>
</feature>
<accession>A0AAE0ZW89</accession>
<feature type="domain" description="PI3K/PI4K catalytic" evidence="10">
    <location>
        <begin position="1296"/>
        <end position="1573"/>
    </location>
</feature>
<dbReference type="GO" id="GO:0005524">
    <property type="term" value="F:ATP binding"/>
    <property type="evidence" value="ECO:0007669"/>
    <property type="project" value="UniProtKB-KW"/>
</dbReference>
<dbReference type="InterPro" id="IPR029071">
    <property type="entry name" value="Ubiquitin-like_domsf"/>
</dbReference>
<gene>
    <name evidence="14" type="ORF">RRG08_063711</name>
</gene>
<keyword evidence="6" id="KW-0443">Lipid metabolism</keyword>
<dbReference type="Proteomes" id="UP001283361">
    <property type="component" value="Unassembled WGS sequence"/>
</dbReference>
<dbReference type="PROSITE" id="PS50195">
    <property type="entry name" value="PX"/>
    <property type="match status" value="1"/>
</dbReference>
<dbReference type="InterPro" id="IPR036871">
    <property type="entry name" value="PX_dom_sf"/>
</dbReference>
<dbReference type="Pfam" id="PF00787">
    <property type="entry name" value="PX"/>
    <property type="match status" value="1"/>
</dbReference>
<dbReference type="Pfam" id="PF00792">
    <property type="entry name" value="PI3K_C2"/>
    <property type="match status" value="1"/>
</dbReference>
<feature type="domain" description="PIK helical" evidence="11">
    <location>
        <begin position="1052"/>
        <end position="1229"/>
    </location>
</feature>
<dbReference type="GO" id="GO:0016303">
    <property type="term" value="F:1-phosphatidylinositol-3-kinase activity"/>
    <property type="evidence" value="ECO:0007669"/>
    <property type="project" value="UniProtKB-EC"/>
</dbReference>
<dbReference type="InterPro" id="IPR002420">
    <property type="entry name" value="PI3K-type_C2_dom"/>
</dbReference>
<dbReference type="CDD" id="cd05166">
    <property type="entry name" value="PI3Kc_II"/>
    <property type="match status" value="1"/>
</dbReference>
<dbReference type="GO" id="GO:0035091">
    <property type="term" value="F:phosphatidylinositol binding"/>
    <property type="evidence" value="ECO:0007669"/>
    <property type="project" value="InterPro"/>
</dbReference>
<dbReference type="SUPFAM" id="SSF49562">
    <property type="entry name" value="C2 domain (Calcium/lipid-binding domain, CaLB)"/>
    <property type="match status" value="1"/>
</dbReference>
<proteinExistence type="inferred from homology"/>
<dbReference type="GO" id="GO:0048015">
    <property type="term" value="P:phosphatidylinositol-mediated signaling"/>
    <property type="evidence" value="ECO:0007669"/>
    <property type="project" value="TreeGrafter"/>
</dbReference>
<dbReference type="EMBL" id="JAWDGP010003243">
    <property type="protein sequence ID" value="KAK3776166.1"/>
    <property type="molecule type" value="Genomic_DNA"/>
</dbReference>
<dbReference type="Gene3D" id="1.10.1070.11">
    <property type="entry name" value="Phosphatidylinositol 3-/4-kinase, catalytic domain"/>
    <property type="match status" value="1"/>
</dbReference>
<dbReference type="PROSITE" id="PS51545">
    <property type="entry name" value="PIK_HELICAL"/>
    <property type="match status" value="1"/>
</dbReference>
<feature type="non-terminal residue" evidence="14">
    <location>
        <position position="1"/>
    </location>
</feature>
<dbReference type="SUPFAM" id="SSF56112">
    <property type="entry name" value="Protein kinase-like (PK-like)"/>
    <property type="match status" value="1"/>
</dbReference>
<dbReference type="Pfam" id="PF00794">
    <property type="entry name" value="PI3K_rbd"/>
    <property type="match status" value="1"/>
</dbReference>
<dbReference type="PROSITE" id="PS50290">
    <property type="entry name" value="PI3_4_KINASE_3"/>
    <property type="match status" value="1"/>
</dbReference>
<organism evidence="14 15">
    <name type="scientific">Elysia crispata</name>
    <name type="common">lettuce slug</name>
    <dbReference type="NCBI Taxonomy" id="231223"/>
    <lineage>
        <taxon>Eukaryota</taxon>
        <taxon>Metazoa</taxon>
        <taxon>Spiralia</taxon>
        <taxon>Lophotrochozoa</taxon>
        <taxon>Mollusca</taxon>
        <taxon>Gastropoda</taxon>
        <taxon>Heterobranchia</taxon>
        <taxon>Euthyneura</taxon>
        <taxon>Panpulmonata</taxon>
        <taxon>Sacoglossa</taxon>
        <taxon>Placobranchoidea</taxon>
        <taxon>Plakobranchidae</taxon>
        <taxon>Elysia</taxon>
    </lineage>
</organism>
<dbReference type="GO" id="GO:0035005">
    <property type="term" value="F:1-phosphatidylinositol-4-phosphate 3-kinase activity"/>
    <property type="evidence" value="ECO:0007669"/>
    <property type="project" value="TreeGrafter"/>
</dbReference>
<dbReference type="InterPro" id="IPR016024">
    <property type="entry name" value="ARM-type_fold"/>
</dbReference>
<feature type="compositionally biased region" description="Basic and acidic residues" evidence="8">
    <location>
        <begin position="958"/>
        <end position="970"/>
    </location>
</feature>
<dbReference type="SUPFAM" id="SSF64268">
    <property type="entry name" value="PX domain"/>
    <property type="match status" value="1"/>
</dbReference>
<dbReference type="Pfam" id="PF00454">
    <property type="entry name" value="PI3_PI4_kinase"/>
    <property type="match status" value="1"/>
</dbReference>